<organism evidence="2 3">
    <name type="scientific">Panagrellus redivivus</name>
    <name type="common">Microworm</name>
    <dbReference type="NCBI Taxonomy" id="6233"/>
    <lineage>
        <taxon>Eukaryota</taxon>
        <taxon>Metazoa</taxon>
        <taxon>Ecdysozoa</taxon>
        <taxon>Nematoda</taxon>
        <taxon>Chromadorea</taxon>
        <taxon>Rhabditida</taxon>
        <taxon>Tylenchina</taxon>
        <taxon>Panagrolaimomorpha</taxon>
        <taxon>Panagrolaimoidea</taxon>
        <taxon>Panagrolaimidae</taxon>
        <taxon>Panagrellus</taxon>
    </lineage>
</organism>
<evidence type="ECO:0000256" key="1">
    <source>
        <dbReference type="SAM" id="MobiDB-lite"/>
    </source>
</evidence>
<keyword evidence="2" id="KW-1185">Reference proteome</keyword>
<feature type="region of interest" description="Disordered" evidence="1">
    <location>
        <begin position="1"/>
        <end position="91"/>
    </location>
</feature>
<sequence>MSPQTNNNASTSSSQSNVEEVQQSLQKMQMDPAPSPSMPEQSIPAPEPIVVNRPVPSTPPRANMRPAPSEEELTRAPKASRRSIPLRYTAF</sequence>
<evidence type="ECO:0000313" key="2">
    <source>
        <dbReference type="Proteomes" id="UP000492821"/>
    </source>
</evidence>
<dbReference type="WBParaSite" id="Pan_g14206.t1">
    <property type="protein sequence ID" value="Pan_g14206.t1"/>
    <property type="gene ID" value="Pan_g14206"/>
</dbReference>
<dbReference type="AlphaFoldDB" id="A0A7E4UYU6"/>
<dbReference type="Proteomes" id="UP000492821">
    <property type="component" value="Unassembled WGS sequence"/>
</dbReference>
<evidence type="ECO:0000313" key="3">
    <source>
        <dbReference type="WBParaSite" id="Pan_g14206.t1"/>
    </source>
</evidence>
<reference evidence="3" key="2">
    <citation type="submission" date="2020-10" db="UniProtKB">
        <authorList>
            <consortium name="WormBaseParasite"/>
        </authorList>
    </citation>
    <scope>IDENTIFICATION</scope>
</reference>
<protein>
    <submittedName>
        <fullName evidence="3">Extensin-like</fullName>
    </submittedName>
</protein>
<name>A0A7E4UYU6_PANRE</name>
<proteinExistence type="predicted"/>
<feature type="compositionally biased region" description="Low complexity" evidence="1">
    <location>
        <begin position="1"/>
        <end position="24"/>
    </location>
</feature>
<reference evidence="2" key="1">
    <citation type="journal article" date="2013" name="Genetics">
        <title>The draft genome and transcriptome of Panagrellus redivivus are shaped by the harsh demands of a free-living lifestyle.</title>
        <authorList>
            <person name="Srinivasan J."/>
            <person name="Dillman A.R."/>
            <person name="Macchietto M.G."/>
            <person name="Heikkinen L."/>
            <person name="Lakso M."/>
            <person name="Fracchia K.M."/>
            <person name="Antoshechkin I."/>
            <person name="Mortazavi A."/>
            <person name="Wong G."/>
            <person name="Sternberg P.W."/>
        </authorList>
    </citation>
    <scope>NUCLEOTIDE SEQUENCE [LARGE SCALE GENOMIC DNA]</scope>
    <source>
        <strain evidence="2">MT8872</strain>
    </source>
</reference>
<accession>A0A7E4UYU6</accession>